<name>A0AAT9EXK0_SERMA</name>
<feature type="compositionally biased region" description="Basic and acidic residues" evidence="6">
    <location>
        <begin position="2561"/>
        <end position="2573"/>
    </location>
</feature>
<keyword evidence="4" id="KW-0843">Virulence</keyword>
<organism evidence="8">
    <name type="scientific">Serratia marcescens SM39</name>
    <dbReference type="NCBI Taxonomy" id="1334564"/>
    <lineage>
        <taxon>Bacteria</taxon>
        <taxon>Pseudomonadati</taxon>
        <taxon>Pseudomonadota</taxon>
        <taxon>Gammaproteobacteria</taxon>
        <taxon>Enterobacterales</taxon>
        <taxon>Yersiniaceae</taxon>
        <taxon>Serratia</taxon>
    </lineage>
</organism>
<feature type="compositionally biased region" description="Basic and acidic residues" evidence="6">
    <location>
        <begin position="2670"/>
        <end position="2679"/>
    </location>
</feature>
<evidence type="ECO:0000256" key="5">
    <source>
        <dbReference type="ARBA" id="ARBA00024043"/>
    </source>
</evidence>
<protein>
    <submittedName>
        <fullName evidence="8">Hemolysin/haemagglutinin</fullName>
    </submittedName>
</protein>
<gene>
    <name evidence="8" type="ORF">SM39_2079</name>
</gene>
<accession>A0AAT9EXK0</accession>
<dbReference type="InterPro" id="IPR025157">
    <property type="entry name" value="Hemagglutinin_rpt"/>
</dbReference>
<dbReference type="NCBIfam" id="TIGR01731">
    <property type="entry name" value="fil_hemag_20aa"/>
    <property type="match status" value="30"/>
</dbReference>
<feature type="compositionally biased region" description="Polar residues" evidence="6">
    <location>
        <begin position="2848"/>
        <end position="2858"/>
    </location>
</feature>
<feature type="region of interest" description="Disordered" evidence="6">
    <location>
        <begin position="2405"/>
        <end position="2442"/>
    </location>
</feature>
<reference evidence="8" key="1">
    <citation type="journal article" date="2014" name="Genome Biol. Evol.">
        <title>Genome evolution and plasticity of Serratia marcescens, an important multidrug-resistant nosocomial pathogen.</title>
        <authorList>
            <person name="Iguchi A."/>
            <person name="Nagaya Y."/>
            <person name="Pradel E."/>
            <person name="Ooka T."/>
            <person name="Ogura Y."/>
            <person name="Katsura K."/>
            <person name="Kurokawa K."/>
            <person name="Oshima K."/>
            <person name="Hattori M."/>
            <person name="Parkhill J."/>
            <person name="Sebaihia M."/>
            <person name="Coulthurst S.J."/>
            <person name="Gotoh N."/>
            <person name="Thomson N.R."/>
            <person name="Ewbank J.J."/>
            <person name="Hayashi T."/>
        </authorList>
    </citation>
    <scope>NUCLEOTIDE SEQUENCE</scope>
    <source>
        <strain evidence="8">SM39</strain>
    </source>
</reference>
<evidence type="ECO:0000313" key="8">
    <source>
        <dbReference type="EMBL" id="BAO34100.1"/>
    </source>
</evidence>
<dbReference type="Pfam" id="PF04829">
    <property type="entry name" value="PT-VENN"/>
    <property type="match status" value="1"/>
</dbReference>
<dbReference type="InterPro" id="IPR012334">
    <property type="entry name" value="Pectin_lyas_fold"/>
</dbReference>
<evidence type="ECO:0000256" key="3">
    <source>
        <dbReference type="ARBA" id="ARBA00022913"/>
    </source>
</evidence>
<feature type="region of interest" description="Disordered" evidence="6">
    <location>
        <begin position="2831"/>
        <end position="2858"/>
    </location>
</feature>
<dbReference type="SMART" id="SM00912">
    <property type="entry name" value="Haemagg_act"/>
    <property type="match status" value="1"/>
</dbReference>
<comment type="subcellular location">
    <subcellularLocation>
        <location evidence="1">Target cell</location>
        <location evidence="1">Target cell cytoplasm</location>
    </subcellularLocation>
</comment>
<dbReference type="RefSeq" id="WP_041035316.1">
    <property type="nucleotide sequence ID" value="NZ_AP013063.1"/>
</dbReference>
<dbReference type="Pfam" id="PF13332">
    <property type="entry name" value="Fil_haemagg_2"/>
    <property type="match status" value="4"/>
</dbReference>
<dbReference type="EMBL" id="AP013063">
    <property type="protein sequence ID" value="BAO34100.1"/>
    <property type="molecule type" value="Genomic_DNA"/>
</dbReference>
<feature type="region of interest" description="Disordered" evidence="6">
    <location>
        <begin position="2995"/>
        <end position="3017"/>
    </location>
</feature>
<dbReference type="Pfam" id="PF05594">
    <property type="entry name" value="Fil_haemagg"/>
    <property type="match status" value="11"/>
</dbReference>
<feature type="compositionally biased region" description="Low complexity" evidence="6">
    <location>
        <begin position="2680"/>
        <end position="2693"/>
    </location>
</feature>
<dbReference type="InterPro" id="IPR024973">
    <property type="entry name" value="ESPR"/>
</dbReference>
<evidence type="ECO:0000256" key="4">
    <source>
        <dbReference type="ARBA" id="ARBA00023026"/>
    </source>
</evidence>
<dbReference type="InterPro" id="IPR010069">
    <property type="entry name" value="CdiA_FHA1_rpt"/>
</dbReference>
<dbReference type="Pfam" id="PF05860">
    <property type="entry name" value="TPS"/>
    <property type="match status" value="1"/>
</dbReference>
<feature type="domain" description="Filamentous haemagglutinin FhaB/tRNA nuclease CdiA-like TPS" evidence="7">
    <location>
        <begin position="88"/>
        <end position="210"/>
    </location>
</feature>
<proteinExistence type="inferred from homology"/>
<sequence length="3642" mass="378406">MNKHCYRLIFSRTHGELRVVSELARSCSSEPGQRIGSGITGGSRLWVTVRRSVWLLGLLMFAGPVMADGIVADGGANPSQRPEVITTQNGLPQVNITAPNQAGVSHNQYQQFDVDAKGAILNNSAVMTATQMAGMIQGNPNLNPNSAPARVILNEVNSNNPSQLRGFMEVAGGKAQVIVANPAGIICNGCGTINAGRMTLTTGKPQLNADGSVAGYQVERGVVRIEGGGLNGDTRHDTEYVDILARAVEVNAGVWAKEGVTLVAGRNRVSADGKTAAPLSDDGSARPELVIDMGQMGGMYSGSIRMIGTEAGVGVRNQGGQVRAGKTLTVSSEGKLSWRSDAPTQAGGDIQLAAKGDIETHGKVYSGGQLAVQSREGMLTQSGTLAAAGNVHLNAARGIQSSGHLLAGSNAESTLVHDANLQLDSQGDIRASGSLLGKKNVNASGRRVDISGAQVAAGRTALAAREGGVALRQSTVDSGELAVSTKGNVDAQQARVKAGRWAVDADNLFNQQATWSQTGDGESRFTLAGALDNSDGTIETQSLRLSAGQLVNQRGRLVALGETAQHWRVGGLLDNGGGTMGSNGALRLDAGRLDNQRGTIKTQAGFTLHADGAVNNAGGNLLAGNGLALEAGSALNNQSGTLSGDDVRLAVQRLDNAQGQVIGQGNLEMTAGRLDNQRGLMGAGKALNVHAGDWDNRGGTAQGETAVTATASNLNNDGGKLLSGHASTLQTSGNATNRGGEISATVLTVQSDRLDNTQGKVIGRQRLNLHARQGLDNTQGLLGAGEMLTVSSEGELSNHHGRVQGNGQTTVSARDIRNEAGKLLGGQRLSLTASGVLGNREGEISGESLTLTAQRLDNAQGKVVARQDANLTAKQGLSNAAGWLEGGSALAVNTDGDWDNQGGTAQGGRQVTANAQSLDNTGGRLQSGGGLTLDAAGNILNRSGKLTAQQALAVNGGAGSLFDNDGGSLQSGGDLSLQGGQLTNRAAGVVLGGQALSLNLAGGWDNQNGTLTGNGRTQVRAASLLNAQGAINALDSLDMQFTGKLDNRQGRVFSQSSQVLQAQDIVNTQGWMGSLGSWRAISGGFDNTQGSVQSRQETQLAADWLDNARGVMQSAQNLALRIKQDIDNRSGKVSAQGKLTVQGAADGEHAGAINNTGGEWLAGQALTIAARSLDNAQAGQLYSQKQLRLNLNDGLDNRGGKIQGGDALALDAQALNNAGGTIDGQQRMALRILGLLENTGGAVRSNGGQEVSAASINNTRGVFSSRGGIAVASKQLDNTGGTLISQGAGTYRLDRLNNQHGKVHSGDALTLEGAQVNNRGGQLVSTQGLALKAGTLDNSGQGTLSSQAELDVQAERLNNRDGGLILGTTRTDITSRDIDNTAGRLQSSGQMTLSGVTQLDNRQGRILANGNLNINTDRSRTDSPLALLNQGGRVESAGQLTLHARTLDNQNGTLLGLQALTLSAQQDYTHQAGETISSNGTVTFSLSGAFTNLADWLLPGKLALHAASITNPAALVGKTLQLTTGALQNTGRLEADSMALNVDTLDNAAALMGDDITVNGRIIDNHGAPAVMAATHSLTVQAGERLTNREGALIYSADRLHLHSDDLIENRASFIEADGDATVEARRLNNLREGLVIERNAEKSDYKWHRYNYYWRSYGSKVNPDKITMAPTTQQLTYQDDAAAQTNRYGTLLAIDAAGKRAQVRVKDNKGQLTDLWVNYLALKPNADGSYAMTFYETRGGNQLATIPTPYQNGFHWEHDWTQVMTWDPEKHVDIDSAPFITDYNNFRERTESGTVTRDKLVSEGIGARILAGGNMVLRITGTLLNDASVITANGNLTQDGGGSVDNRGYSVNERRQAAIVDHYDKDTHHWYPTFNRDETTALATVDGLITGNGTVTINGARITNTTVNQAQISQLDAALKAVDAERAELERNPLAFTVEGAARPDGDTTLAPGEQMTRPGATPSSPLGRPLLPSELALTQLQHLGNVATAIPNNGLFSQHTAIGSPFLVVTDERFTRRDNFISSDYMLERVGYDPAQAHKRLGDGFYEQRLVREQVLALTGKPSVKGWDAMEQYQQLMNNGSKVAQDFHLVPGVALTPEQIAALQQDIVWLVSETVQTEGGTQTVWVPKVYLAQATLRLTGDGALIGGGDLQLSANSITNAGNLFADKALTVDAGQFLHQGGDVRAGSIDVQADSLAMSTNLQDALRQATMSAGDIRLRGTDITLTGAKLDATDTLSLSARNDLTITAAKSSHTADLEVISGSMGNRTRGGTEAAGSRMAHVSGEWQQALGSQLNAGGNLSLNAGRDVTFTGSQASAAGSTRVQAGGAINIRAESTTNTTHLDANSRTSSVSNDRQEERLTVSALGGDQGVTLVAGNRLLAEGAQIDSKEGRIGVSARDVTIKDARSRTQDLDSENKREGKTKSHREEQTEREISTGSTFSGREGVTVIGREGDVTVTGSALHSDQGAIALQAKNDVILNHTTDSEHRVSNEESRGRKTRGERAEEVLRENVVGSTLSGQGGVTVVAQDGSIIATASTLHSDQGAIALQAKQDVTLNTATERESALSEERSQKKGFLKKSSSHSVAHDATTREKGSLLSGNSVSVSAGNDLTVTGSAIAADQDVNLQAGRNVDIGAATETDTHYRLEEKKKSGLLGSGGIGFTIGKQSSKHEIDEKGRTQSQSVSTVGSSQGSVNVTAGNQLHIGGADLVAAKDLALTGDSVTIDPGVDARTRKETYEQKQSGLSVALSGTVGGALNTAVSSAQQARKEGDGRLTALQNTKAALSGVQAAQAWERDNALTASAEAKNAAAGLQPGDEGAAQGATNTVGISASYGSQSSKSETRTDSRQTQGSTLIAGQNLSITASGKNHNAQSGDIVVTGSQLKAGKDLSLDAARDITLQSAQNRESTVGKNSSKGGNVGVGIGAGSGGYGISVSAGVNAGKGYENGNGLTHAETTLDAGSNLKVTSGRDTRLTGAQASGEKVTVDVGRDLRLESEQDSDRYDAKQQNASAGGSFTFGSMTGSANVSASKDKLHSNFDSVKEQTGLFAGQGGYDVKVKEHTQLDGAVIASQADKEKNRLDTGTLGWTDIHNQADYSATHSGGSFSTGGPVGKDLLTNMAGGMLSGANHSGHAEGTTKAGVSEGTLIVRDKDKQQQDVAQLNRDTEHANDGSISPIFNKEKEQNRLKQAQLIGEIGGQAMDVIRTQGDIAGLKAQKDPAALAQAREQLEKSGKPTNDAEVMQRAYDNAMRQYGTGSDLQKAAQAVTGALTALAGNNLAGALASGASPYLATEIKKLTTNPLTGEVDVAANTMAHAVLGAVTAQLNNQSAAAGGLGAGGGELAARYIAGQLFPGKTAQQLSESEKQQVSALSQLAAGLAGGLATGDTAGAVTGGQAGKNAVENNSLSGDKARESVKQAAESLKNQVREKLGKGTTSAIANAIINGLADTGDAALGSADYAADAAMALASCAAGDSYCSKAMSDLAGKNQAVADTVTALMQSETWSAVKDTLVQASEGNQAALEATGGLIAGIILPGKKVPYVPNAGSVGNMGEFFKQAGFGVLAKDSSQKTSKIYQGQTVYKASSNISDEIRKGDQFYLDASHKNHLEVFDSKGNFRVVLNLDGSVNVDKTKSAATEGRKLPK</sequence>
<dbReference type="KEGG" id="smar:SM39_2079"/>
<feature type="region of interest" description="Disordered" evidence="6">
    <location>
        <begin position="3151"/>
        <end position="3174"/>
    </location>
</feature>
<evidence type="ECO:0000256" key="2">
    <source>
        <dbReference type="ARBA" id="ARBA00022656"/>
    </source>
</evidence>
<dbReference type="InterPro" id="IPR008619">
    <property type="entry name" value="Filamentous_hemagglutn_rpt"/>
</dbReference>
<feature type="region of interest" description="Disordered" evidence="6">
    <location>
        <begin position="1941"/>
        <end position="1967"/>
    </location>
</feature>
<dbReference type="GO" id="GO:0090729">
    <property type="term" value="F:toxin activity"/>
    <property type="evidence" value="ECO:0007669"/>
    <property type="project" value="UniProtKB-KW"/>
</dbReference>
<feature type="compositionally biased region" description="Basic and acidic residues" evidence="6">
    <location>
        <begin position="2586"/>
        <end position="2596"/>
    </location>
</feature>
<evidence type="ECO:0000256" key="1">
    <source>
        <dbReference type="ARBA" id="ARBA00004219"/>
    </source>
</evidence>
<dbReference type="InterPro" id="IPR006914">
    <property type="entry name" value="VENN_dom"/>
</dbReference>
<comment type="similarity">
    <text evidence="5">In the N-terminal section; belongs to the CdiA toxin family.</text>
</comment>
<feature type="compositionally biased region" description="Basic and acidic residues" evidence="6">
    <location>
        <begin position="2405"/>
        <end position="2435"/>
    </location>
</feature>
<dbReference type="InterPro" id="IPR008638">
    <property type="entry name" value="FhaB/CdiA-like_TPS"/>
</dbReference>
<feature type="region of interest" description="Disordered" evidence="6">
    <location>
        <begin position="2666"/>
        <end position="2693"/>
    </location>
</feature>
<feature type="region of interest" description="Disordered" evidence="6">
    <location>
        <begin position="2561"/>
        <end position="2602"/>
    </location>
</feature>
<evidence type="ECO:0000256" key="6">
    <source>
        <dbReference type="SAM" id="MobiDB-lite"/>
    </source>
</evidence>
<dbReference type="Pfam" id="PF13018">
    <property type="entry name" value="ESPR"/>
    <property type="match status" value="1"/>
</dbReference>
<feature type="compositionally biased region" description="Polar residues" evidence="6">
    <location>
        <begin position="2831"/>
        <end position="2840"/>
    </location>
</feature>
<dbReference type="Gene3D" id="2.160.20.10">
    <property type="entry name" value="Single-stranded right-handed beta-helix, Pectin lyase-like"/>
    <property type="match status" value="1"/>
</dbReference>
<feature type="region of interest" description="Disordered" evidence="6">
    <location>
        <begin position="2485"/>
        <end position="2505"/>
    </location>
</feature>
<feature type="compositionally biased region" description="Polar residues" evidence="6">
    <location>
        <begin position="2335"/>
        <end position="2354"/>
    </location>
</feature>
<evidence type="ECO:0000259" key="7">
    <source>
        <dbReference type="SMART" id="SM00912"/>
    </source>
</evidence>
<dbReference type="InterPro" id="IPR011050">
    <property type="entry name" value="Pectin_lyase_fold/virulence"/>
</dbReference>
<feature type="compositionally biased region" description="Basic and acidic residues" evidence="6">
    <location>
        <begin position="2995"/>
        <end position="3005"/>
    </location>
</feature>
<dbReference type="SUPFAM" id="SSF51126">
    <property type="entry name" value="Pectin lyase-like"/>
    <property type="match status" value="1"/>
</dbReference>
<keyword evidence="2" id="KW-0800">Toxin</keyword>
<keyword evidence="3" id="KW-1266">Target cell cytoplasm</keyword>
<dbReference type="NCBIfam" id="TIGR01901">
    <property type="entry name" value="adhes_NPXG"/>
    <property type="match status" value="1"/>
</dbReference>
<feature type="region of interest" description="Disordered" evidence="6">
    <location>
        <begin position="2335"/>
        <end position="2358"/>
    </location>
</feature>
<dbReference type="GO" id="GO:0003824">
    <property type="term" value="F:catalytic activity"/>
    <property type="evidence" value="ECO:0007669"/>
    <property type="project" value="UniProtKB-ARBA"/>
</dbReference>